<feature type="region of interest" description="Disordered" evidence="1">
    <location>
        <begin position="641"/>
        <end position="663"/>
    </location>
</feature>
<feature type="compositionally biased region" description="Polar residues" evidence="1">
    <location>
        <begin position="647"/>
        <end position="663"/>
    </location>
</feature>
<feature type="region of interest" description="Disordered" evidence="1">
    <location>
        <begin position="16"/>
        <end position="159"/>
    </location>
</feature>
<evidence type="ECO:0000313" key="2">
    <source>
        <dbReference type="EMBL" id="CAG5112241.1"/>
    </source>
</evidence>
<feature type="compositionally biased region" description="Basic and acidic residues" evidence="1">
    <location>
        <begin position="575"/>
        <end position="592"/>
    </location>
</feature>
<feature type="compositionally biased region" description="Low complexity" evidence="1">
    <location>
        <begin position="68"/>
        <end position="77"/>
    </location>
</feature>
<feature type="compositionally biased region" description="Acidic residues" evidence="1">
    <location>
        <begin position="22"/>
        <end position="31"/>
    </location>
</feature>
<proteinExistence type="predicted"/>
<accession>A0ABN7T3T4</accession>
<evidence type="ECO:0000313" key="3">
    <source>
        <dbReference type="Proteomes" id="UP001158576"/>
    </source>
</evidence>
<gene>
    <name evidence="2" type="ORF">OKIOD_LOCUS15243</name>
</gene>
<feature type="compositionally biased region" description="Basic and acidic residues" evidence="1">
    <location>
        <begin position="334"/>
        <end position="349"/>
    </location>
</feature>
<name>A0ABN7T3T4_OIKDI</name>
<feature type="compositionally biased region" description="Basic and acidic residues" evidence="1">
    <location>
        <begin position="374"/>
        <end position="406"/>
    </location>
</feature>
<keyword evidence="3" id="KW-1185">Reference proteome</keyword>
<feature type="region of interest" description="Disordered" evidence="1">
    <location>
        <begin position="419"/>
        <end position="540"/>
    </location>
</feature>
<organism evidence="2 3">
    <name type="scientific">Oikopleura dioica</name>
    <name type="common">Tunicate</name>
    <dbReference type="NCBI Taxonomy" id="34765"/>
    <lineage>
        <taxon>Eukaryota</taxon>
        <taxon>Metazoa</taxon>
        <taxon>Chordata</taxon>
        <taxon>Tunicata</taxon>
        <taxon>Appendicularia</taxon>
        <taxon>Copelata</taxon>
        <taxon>Oikopleuridae</taxon>
        <taxon>Oikopleura</taxon>
    </lineage>
</organism>
<evidence type="ECO:0000256" key="1">
    <source>
        <dbReference type="SAM" id="MobiDB-lite"/>
    </source>
</evidence>
<feature type="compositionally biased region" description="Polar residues" evidence="1">
    <location>
        <begin position="426"/>
        <end position="435"/>
    </location>
</feature>
<sequence>MSLNTIGTTAYCDTEWSGATFDLEEDSEESSDGYSYGSSSPTTSIGVSRVYHTPAPKYASPPPPKPVQPQVVHVKQSIRNPSFPPPPTYVSSPPKKGPSSRVPLKYEGSQSADVDAKYHRGNSQRLGSASSSAKSIPPPVPATPPVTVSQKQNQKVHQNPLAKTPVRVAPNAKKVEPVRWAANGDMIPGQDPNYFIEGGVYVPQYYHEQLWRCPSLKPRLNIPDPKGPPVQSHRPASGNEDSFDSTMKSSEDDEYATPRIKEVDTVSIALSANLGDESLRTLSKEQRKKAEQNLKTILVNQKLLQTRNQREKSQKEEEAKQNAENILNTLRKKQAADEIAEKRRREREARKKKAEQKKRDKEFQRKLEKAKRQKEKEQRERERRSSSYSDRSQKSHNGFDEAQAEEARRLLKEVKRLSEEKAILTLQRNSSGSSTRLEETVQAGAGVTPKRDSASGESFSSELSAVVEEPSVAHTVEKSPTPEIAQSPPIPPQRNLSTQSHEVTPPPPEYENAKPRPSVDSMGSSQSKKMVIPNHNGDNSVKVLSYKRTDKTQAAAPTHNMTAVPVRNQLSSSSEDERFTSEDESTIRDDPPPKPIGVTAGVQTGRDSIITKAKISPPRESLNLSDLSDEEVDRLTQLGLSFGPSKVTGQRLTQDSQVSIFSL</sequence>
<feature type="compositionally biased region" description="Low complexity" evidence="1">
    <location>
        <begin position="455"/>
        <end position="465"/>
    </location>
</feature>
<protein>
    <submittedName>
        <fullName evidence="2">Oidioi.mRNA.OKI2018_I69.chr2.g6478.t1.cds</fullName>
    </submittedName>
</protein>
<feature type="region of interest" description="Disordered" evidence="1">
    <location>
        <begin position="305"/>
        <end position="406"/>
    </location>
</feature>
<feature type="region of interest" description="Disordered" evidence="1">
    <location>
        <begin position="552"/>
        <end position="601"/>
    </location>
</feature>
<feature type="compositionally biased region" description="Basic and acidic residues" evidence="1">
    <location>
        <begin position="357"/>
        <end position="367"/>
    </location>
</feature>
<reference evidence="2 3" key="1">
    <citation type="submission" date="2021-04" db="EMBL/GenBank/DDBJ databases">
        <authorList>
            <person name="Bliznina A."/>
        </authorList>
    </citation>
    <scope>NUCLEOTIDE SEQUENCE [LARGE SCALE GENOMIC DNA]</scope>
</reference>
<dbReference type="Proteomes" id="UP001158576">
    <property type="component" value="Chromosome 2"/>
</dbReference>
<dbReference type="EMBL" id="OU015567">
    <property type="protein sequence ID" value="CAG5112241.1"/>
    <property type="molecule type" value="Genomic_DNA"/>
</dbReference>
<feature type="region of interest" description="Disordered" evidence="1">
    <location>
        <begin position="221"/>
        <end position="260"/>
    </location>
</feature>
<feature type="compositionally biased region" description="Basic and acidic residues" evidence="1">
    <location>
        <begin position="308"/>
        <end position="321"/>
    </location>
</feature>